<keyword evidence="8" id="KW-1185">Reference proteome</keyword>
<comment type="similarity">
    <text evidence="1">Belongs to the cytochrome P450 family.</text>
</comment>
<keyword evidence="5" id="KW-0408">Iron</keyword>
<keyword evidence="6" id="KW-0812">Transmembrane</keyword>
<keyword evidence="6" id="KW-1133">Transmembrane helix</keyword>
<keyword evidence="6" id="KW-0472">Membrane</keyword>
<gene>
    <name evidence="7" type="ORF">AMTR_s00005p00226560</name>
</gene>
<evidence type="ECO:0000256" key="5">
    <source>
        <dbReference type="ARBA" id="ARBA00023004"/>
    </source>
</evidence>
<evidence type="ECO:0000256" key="1">
    <source>
        <dbReference type="ARBA" id="ARBA00010617"/>
    </source>
</evidence>
<proteinExistence type="inferred from homology"/>
<dbReference type="Gramene" id="ERN06826">
    <property type="protein sequence ID" value="ERN06826"/>
    <property type="gene ID" value="AMTR_s00005p00226560"/>
</dbReference>
<dbReference type="PANTHER" id="PTHR47955:SF8">
    <property type="entry name" value="CYTOCHROME P450 71D11-LIKE"/>
    <property type="match status" value="1"/>
</dbReference>
<evidence type="ECO:0000256" key="6">
    <source>
        <dbReference type="SAM" id="Phobius"/>
    </source>
</evidence>
<dbReference type="AlphaFoldDB" id="W1PGQ8"/>
<evidence type="ECO:0000256" key="3">
    <source>
        <dbReference type="ARBA" id="ARBA00022723"/>
    </source>
</evidence>
<dbReference type="GO" id="GO:0020037">
    <property type="term" value="F:heme binding"/>
    <property type="evidence" value="ECO:0007669"/>
    <property type="project" value="InterPro"/>
</dbReference>
<dbReference type="GO" id="GO:0016705">
    <property type="term" value="F:oxidoreductase activity, acting on paired donors, with incorporation or reduction of molecular oxygen"/>
    <property type="evidence" value="ECO:0007669"/>
    <property type="project" value="InterPro"/>
</dbReference>
<name>W1PGQ8_AMBTC</name>
<accession>W1PGQ8</accession>
<dbReference type="PANTHER" id="PTHR47955">
    <property type="entry name" value="CYTOCHROME P450 FAMILY 71 PROTEIN"/>
    <property type="match status" value="1"/>
</dbReference>
<protein>
    <submittedName>
        <fullName evidence="7">Uncharacterized protein</fullName>
    </submittedName>
</protein>
<dbReference type="GO" id="GO:0005506">
    <property type="term" value="F:iron ion binding"/>
    <property type="evidence" value="ECO:0007669"/>
    <property type="project" value="InterPro"/>
</dbReference>
<sequence length="113" mass="13085">MVYEVSNMLGGYTVGDLFLSMGMDHLLHRDALALRYLFRWMEAFLDRIVQEHLKQHKDGEKRKDFVNYLLESQERGGLDFLLSHDNVKALVGANLIYSSLLIFLIPYTYSLGV</sequence>
<evidence type="ECO:0000256" key="4">
    <source>
        <dbReference type="ARBA" id="ARBA00023002"/>
    </source>
</evidence>
<evidence type="ECO:0000313" key="8">
    <source>
        <dbReference type="Proteomes" id="UP000017836"/>
    </source>
</evidence>
<reference evidence="8" key="1">
    <citation type="journal article" date="2013" name="Science">
        <title>The Amborella genome and the evolution of flowering plants.</title>
        <authorList>
            <consortium name="Amborella Genome Project"/>
        </authorList>
    </citation>
    <scope>NUCLEOTIDE SEQUENCE [LARGE SCALE GENOMIC DNA]</scope>
</reference>
<organism evidence="7 8">
    <name type="scientific">Amborella trichopoda</name>
    <dbReference type="NCBI Taxonomy" id="13333"/>
    <lineage>
        <taxon>Eukaryota</taxon>
        <taxon>Viridiplantae</taxon>
        <taxon>Streptophyta</taxon>
        <taxon>Embryophyta</taxon>
        <taxon>Tracheophyta</taxon>
        <taxon>Spermatophyta</taxon>
        <taxon>Magnoliopsida</taxon>
        <taxon>Amborellales</taxon>
        <taxon>Amborellaceae</taxon>
        <taxon>Amborella</taxon>
    </lineage>
</organism>
<dbReference type="InterPro" id="IPR036396">
    <property type="entry name" value="Cyt_P450_sf"/>
</dbReference>
<keyword evidence="2" id="KW-0349">Heme</keyword>
<dbReference type="GO" id="GO:0004497">
    <property type="term" value="F:monooxygenase activity"/>
    <property type="evidence" value="ECO:0007669"/>
    <property type="project" value="InterPro"/>
</dbReference>
<dbReference type="SUPFAM" id="SSF48264">
    <property type="entry name" value="Cytochrome P450"/>
    <property type="match status" value="1"/>
</dbReference>
<evidence type="ECO:0000313" key="7">
    <source>
        <dbReference type="EMBL" id="ERN06826.1"/>
    </source>
</evidence>
<dbReference type="HOGENOM" id="CLU_2136822_0_0_1"/>
<keyword evidence="3" id="KW-0479">Metal-binding</keyword>
<keyword evidence="4" id="KW-0560">Oxidoreductase</keyword>
<feature type="transmembrane region" description="Helical" evidence="6">
    <location>
        <begin position="89"/>
        <end position="109"/>
    </location>
</feature>
<dbReference type="Proteomes" id="UP000017836">
    <property type="component" value="Unassembled WGS sequence"/>
</dbReference>
<dbReference type="EMBL" id="KI393866">
    <property type="protein sequence ID" value="ERN06826.1"/>
    <property type="molecule type" value="Genomic_DNA"/>
</dbReference>
<evidence type="ECO:0000256" key="2">
    <source>
        <dbReference type="ARBA" id="ARBA00022617"/>
    </source>
</evidence>